<dbReference type="InterPro" id="IPR000748">
    <property type="entry name" value="PsdUridine_synth_RsuA/RluB/E/F"/>
</dbReference>
<dbReference type="InterPro" id="IPR006145">
    <property type="entry name" value="PsdUridine_synth_RsuA/RluA"/>
</dbReference>
<dbReference type="InterPro" id="IPR020094">
    <property type="entry name" value="TruA/RsuA/RluB/E/F_N"/>
</dbReference>
<dbReference type="OrthoDB" id="440619at2759"/>
<protein>
    <recommendedName>
        <fullName evidence="4">RNA-binding S4 domain-containing protein</fullName>
    </recommendedName>
</protein>
<dbReference type="CDD" id="cd00165">
    <property type="entry name" value="S4"/>
    <property type="match status" value="1"/>
</dbReference>
<evidence type="ECO:0000313" key="6">
    <source>
        <dbReference type="Proteomes" id="UP000007797"/>
    </source>
</evidence>
<dbReference type="Pfam" id="PF01479">
    <property type="entry name" value="S4"/>
    <property type="match status" value="1"/>
</dbReference>
<evidence type="ECO:0000259" key="4">
    <source>
        <dbReference type="SMART" id="SM00363"/>
    </source>
</evidence>
<dbReference type="EMBL" id="GL883015">
    <property type="protein sequence ID" value="EGG19358.1"/>
    <property type="molecule type" value="Genomic_DNA"/>
</dbReference>
<dbReference type="Gene3D" id="3.30.70.580">
    <property type="entry name" value="Pseudouridine synthase I, catalytic domain, N-terminal subdomain"/>
    <property type="match status" value="1"/>
</dbReference>
<dbReference type="SUPFAM" id="SSF55174">
    <property type="entry name" value="Alpha-L RNA-binding motif"/>
    <property type="match status" value="1"/>
</dbReference>
<dbReference type="InterPro" id="IPR036986">
    <property type="entry name" value="S4_RNA-bd_sf"/>
</dbReference>
<organism evidence="5 6">
    <name type="scientific">Cavenderia fasciculata</name>
    <name type="common">Slime mold</name>
    <name type="synonym">Dictyostelium fasciculatum</name>
    <dbReference type="NCBI Taxonomy" id="261658"/>
    <lineage>
        <taxon>Eukaryota</taxon>
        <taxon>Amoebozoa</taxon>
        <taxon>Evosea</taxon>
        <taxon>Eumycetozoa</taxon>
        <taxon>Dictyostelia</taxon>
        <taxon>Acytosteliales</taxon>
        <taxon>Cavenderiaceae</taxon>
        <taxon>Cavenderia</taxon>
    </lineage>
</organism>
<dbReference type="NCBIfam" id="TIGR00093">
    <property type="entry name" value="pseudouridine synthase"/>
    <property type="match status" value="1"/>
</dbReference>
<dbReference type="InterPro" id="IPR050343">
    <property type="entry name" value="RsuA_PseudoU_synthase"/>
</dbReference>
<feature type="compositionally biased region" description="Polar residues" evidence="3">
    <location>
        <begin position="519"/>
        <end position="534"/>
    </location>
</feature>
<feature type="region of interest" description="Disordered" evidence="3">
    <location>
        <begin position="352"/>
        <end position="393"/>
    </location>
</feature>
<dbReference type="PANTHER" id="PTHR47683">
    <property type="entry name" value="PSEUDOURIDINE SYNTHASE FAMILY PROTEIN-RELATED"/>
    <property type="match status" value="1"/>
</dbReference>
<feature type="compositionally biased region" description="Acidic residues" evidence="3">
    <location>
        <begin position="352"/>
        <end position="362"/>
    </location>
</feature>
<feature type="region of interest" description="Disordered" evidence="3">
    <location>
        <begin position="477"/>
        <end position="534"/>
    </location>
</feature>
<dbReference type="InterPro" id="IPR020103">
    <property type="entry name" value="PsdUridine_synth_cat_dom_sf"/>
</dbReference>
<accession>F4PY91</accession>
<gene>
    <name evidence="5" type="ORF">DFA_02145</name>
</gene>
<dbReference type="Gene3D" id="3.30.70.1560">
    <property type="entry name" value="Alpha-L RNA-binding motif"/>
    <property type="match status" value="1"/>
</dbReference>
<evidence type="ECO:0000256" key="1">
    <source>
        <dbReference type="ARBA" id="ARBA00023235"/>
    </source>
</evidence>
<dbReference type="InterPro" id="IPR042092">
    <property type="entry name" value="PsdUridine_s_RsuA/RluB/E/F_cat"/>
</dbReference>
<dbReference type="KEGG" id="dfa:DFA_02145"/>
<keyword evidence="2" id="KW-0694">RNA-binding</keyword>
<evidence type="ECO:0000256" key="2">
    <source>
        <dbReference type="PROSITE-ProRule" id="PRU00182"/>
    </source>
</evidence>
<keyword evidence="1" id="KW-0413">Isomerase</keyword>
<dbReference type="GO" id="GO:0003723">
    <property type="term" value="F:RNA binding"/>
    <property type="evidence" value="ECO:0007669"/>
    <property type="project" value="UniProtKB-KW"/>
</dbReference>
<dbReference type="PROSITE" id="PS50889">
    <property type="entry name" value="S4"/>
    <property type="match status" value="1"/>
</dbReference>
<dbReference type="Pfam" id="PF00849">
    <property type="entry name" value="PseudoU_synth_2"/>
    <property type="match status" value="1"/>
</dbReference>
<keyword evidence="6" id="KW-1185">Reference proteome</keyword>
<evidence type="ECO:0000256" key="3">
    <source>
        <dbReference type="SAM" id="MobiDB-lite"/>
    </source>
</evidence>
<dbReference type="AlphaFoldDB" id="F4PY91"/>
<dbReference type="GO" id="GO:0001522">
    <property type="term" value="P:pseudouridine synthesis"/>
    <property type="evidence" value="ECO:0007669"/>
    <property type="project" value="InterPro"/>
</dbReference>
<dbReference type="PANTHER" id="PTHR47683:SF2">
    <property type="entry name" value="RNA-BINDING S4 DOMAIN-CONTAINING PROTEIN"/>
    <property type="match status" value="1"/>
</dbReference>
<evidence type="ECO:0000313" key="5">
    <source>
        <dbReference type="EMBL" id="EGG19358.1"/>
    </source>
</evidence>
<proteinExistence type="predicted"/>
<dbReference type="Proteomes" id="UP000007797">
    <property type="component" value="Unassembled WGS sequence"/>
</dbReference>
<dbReference type="RefSeq" id="XP_004357629.1">
    <property type="nucleotide sequence ID" value="XM_004357572.1"/>
</dbReference>
<dbReference type="SMART" id="SM00363">
    <property type="entry name" value="S4"/>
    <property type="match status" value="1"/>
</dbReference>
<dbReference type="SUPFAM" id="SSF55120">
    <property type="entry name" value="Pseudouridine synthase"/>
    <property type="match status" value="1"/>
</dbReference>
<name>F4PY91_CACFS</name>
<dbReference type="STRING" id="1054147.F4PY91"/>
<dbReference type="GeneID" id="14871428"/>
<dbReference type="GO" id="GO:0009982">
    <property type="term" value="F:pseudouridine synthase activity"/>
    <property type="evidence" value="ECO:0007669"/>
    <property type="project" value="InterPro"/>
</dbReference>
<dbReference type="InterPro" id="IPR002942">
    <property type="entry name" value="S4_RNA-bd"/>
</dbReference>
<dbReference type="Gene3D" id="3.10.290.10">
    <property type="entry name" value="RNA-binding S4 domain"/>
    <property type="match status" value="1"/>
</dbReference>
<reference evidence="6" key="1">
    <citation type="journal article" date="2011" name="Genome Res.">
        <title>Phylogeny-wide analysis of social amoeba genomes highlights ancient origins for complex intercellular communication.</title>
        <authorList>
            <person name="Heidel A.J."/>
            <person name="Lawal H.M."/>
            <person name="Felder M."/>
            <person name="Schilde C."/>
            <person name="Helps N.R."/>
            <person name="Tunggal B."/>
            <person name="Rivero F."/>
            <person name="John U."/>
            <person name="Schleicher M."/>
            <person name="Eichinger L."/>
            <person name="Platzer M."/>
            <person name="Noegel A.A."/>
            <person name="Schaap P."/>
            <person name="Gloeckner G."/>
        </authorList>
    </citation>
    <scope>NUCLEOTIDE SEQUENCE [LARGE SCALE GENOMIC DNA]</scope>
    <source>
        <strain evidence="6">SH3</strain>
    </source>
</reference>
<sequence>MIERVRLDKLLSNLGLCTRSKVQQFINANKVTYQGQKVSPKAKVDVEDIRVMGRKVDHPELLTIAVHKPIGYVCSNSREDGDHKIIYDLLPKEFADRSPTLSIAGRLDKWVTGLVVMSQNGKIVERIITPKDDKMGKVYEVVCESKFNGTEADEMASGRVQLRSEDGPCKPAHFEVVDQENKMARLTLYEGKYHQVRRMMSAVGNKAIGIHRTQVGPIQLGDLEVGKWRILSKEEMELLEAIQVSKPAITKNLYRRKAKEDARDEAELDDKMTMKPGQKEMEIFEEYEETVDLDLKQVEQDEEYQRKLQDLIDEDHQFGSGRIKSSSSTTTATTKPSTLYQYKTMTEMENDYDDDFENEDNDDNNREIPERQMTTRKQQQQQEAELIEGDIQDDMIVDEKRHLTRRQVKQKIRDQIMTAQRGSKFDEIGRLGSVDLNSDYDTNTAVEELVQAITTPQDDLRVAAGLSKTGTDRLKKLYGGVFNNEPTEQQQQQSSQDQEDMMQDPSEPKTRKQLIKNLKSISSNSYNKFNRNRK</sequence>
<feature type="domain" description="RNA-binding S4" evidence="4">
    <location>
        <begin position="5"/>
        <end position="60"/>
    </location>
</feature>